<protein>
    <submittedName>
        <fullName evidence="1">Uncharacterized protein</fullName>
    </submittedName>
</protein>
<organism evidence="1">
    <name type="scientific">Corethron hystrix</name>
    <dbReference type="NCBI Taxonomy" id="216773"/>
    <lineage>
        <taxon>Eukaryota</taxon>
        <taxon>Sar</taxon>
        <taxon>Stramenopiles</taxon>
        <taxon>Ochrophyta</taxon>
        <taxon>Bacillariophyta</taxon>
        <taxon>Coscinodiscophyceae</taxon>
        <taxon>Corethrophycidae</taxon>
        <taxon>Corethrales</taxon>
        <taxon>Corethraceae</taxon>
        <taxon>Corethron</taxon>
    </lineage>
</organism>
<reference evidence="1" key="1">
    <citation type="submission" date="2021-01" db="EMBL/GenBank/DDBJ databases">
        <authorList>
            <person name="Corre E."/>
            <person name="Pelletier E."/>
            <person name="Niang G."/>
            <person name="Scheremetjew M."/>
            <person name="Finn R."/>
            <person name="Kale V."/>
            <person name="Holt S."/>
            <person name="Cochrane G."/>
            <person name="Meng A."/>
            <person name="Brown T."/>
            <person name="Cohen L."/>
        </authorList>
    </citation>
    <scope>NUCLEOTIDE SEQUENCE</scope>
    <source>
        <strain evidence="1">308</strain>
    </source>
</reference>
<sequence>MMVTICDSDTLSASSIKKHVSSDFHFAKPVKSGMPDPVCSTHDTLRRQPKRKTILNMNAVPTKKTYDGIDESLSSATIENTLDYSLNSGESFKNMLPAGEELAEQLGSSQKTSSNYGKPKRHVHFSEIEIRNYPMILGDNPSVSYGPPVCLAWKYDSVDRVSVDFYENNRGKRRTLFQMNLNYHSRMQILEKGEYTKEDIKEVRKCVTRTKIKREITKSFLIFYHFEMSLESACRKLRRFKKFLR</sequence>
<gene>
    <name evidence="1" type="ORF">CHYS00102_LOCUS18765</name>
</gene>
<name>A0A7S1FWJ6_9STRA</name>
<dbReference type="AlphaFoldDB" id="A0A7S1FWJ6"/>
<accession>A0A7S1FWJ6</accession>
<dbReference type="EMBL" id="HBFR01026087">
    <property type="protein sequence ID" value="CAD8891559.1"/>
    <property type="molecule type" value="Transcribed_RNA"/>
</dbReference>
<evidence type="ECO:0000313" key="1">
    <source>
        <dbReference type="EMBL" id="CAD8891559.1"/>
    </source>
</evidence>
<proteinExistence type="predicted"/>